<feature type="domain" description="Tyr recombinase" evidence="4">
    <location>
        <begin position="71"/>
        <end position="252"/>
    </location>
</feature>
<dbReference type="GO" id="GO:0015074">
    <property type="term" value="P:DNA integration"/>
    <property type="evidence" value="ECO:0007669"/>
    <property type="project" value="InterPro"/>
</dbReference>
<dbReference type="InterPro" id="IPR050090">
    <property type="entry name" value="Tyrosine_recombinase_XerCD"/>
</dbReference>
<evidence type="ECO:0000313" key="5">
    <source>
        <dbReference type="EMBL" id="EEK17539.1"/>
    </source>
</evidence>
<dbReference type="CDD" id="cd01185">
    <property type="entry name" value="INTN1_C_like"/>
    <property type="match status" value="1"/>
</dbReference>
<dbReference type="RefSeq" id="WP_007364651.1">
    <property type="nucleotide sequence ID" value="NZ_ACLR01000040.1"/>
</dbReference>
<name>C2M9R3_9PORP</name>
<dbReference type="Gene3D" id="1.10.150.130">
    <property type="match status" value="1"/>
</dbReference>
<dbReference type="AlphaFoldDB" id="C2M9R3"/>
<evidence type="ECO:0000256" key="1">
    <source>
        <dbReference type="ARBA" id="ARBA00008857"/>
    </source>
</evidence>
<dbReference type="Pfam" id="PF00589">
    <property type="entry name" value="Phage_integrase"/>
    <property type="match status" value="1"/>
</dbReference>
<dbReference type="EMBL" id="ACLR01000040">
    <property type="protein sequence ID" value="EEK17539.1"/>
    <property type="molecule type" value="Genomic_DNA"/>
</dbReference>
<dbReference type="Proteomes" id="UP000003303">
    <property type="component" value="Unassembled WGS sequence"/>
</dbReference>
<dbReference type="STRING" id="596327.PORUE0001_0527"/>
<dbReference type="Gene3D" id="1.10.443.10">
    <property type="entry name" value="Intergrase catalytic core"/>
    <property type="match status" value="1"/>
</dbReference>
<organism evidence="5 6">
    <name type="scientific">Porphyromonas uenonis 60-3</name>
    <dbReference type="NCBI Taxonomy" id="596327"/>
    <lineage>
        <taxon>Bacteria</taxon>
        <taxon>Pseudomonadati</taxon>
        <taxon>Bacteroidota</taxon>
        <taxon>Bacteroidia</taxon>
        <taxon>Bacteroidales</taxon>
        <taxon>Porphyromonadaceae</taxon>
        <taxon>Porphyromonas</taxon>
    </lineage>
</organism>
<dbReference type="GO" id="GO:0006310">
    <property type="term" value="P:DNA recombination"/>
    <property type="evidence" value="ECO:0007669"/>
    <property type="project" value="UniProtKB-KW"/>
</dbReference>
<gene>
    <name evidence="5" type="ORF">PORUE0001_0527</name>
</gene>
<dbReference type="InterPro" id="IPR013762">
    <property type="entry name" value="Integrase-like_cat_sf"/>
</dbReference>
<keyword evidence="3" id="KW-0233">DNA recombination</keyword>
<dbReference type="GO" id="GO:0003677">
    <property type="term" value="F:DNA binding"/>
    <property type="evidence" value="ECO:0007669"/>
    <property type="project" value="UniProtKB-KW"/>
</dbReference>
<evidence type="ECO:0000256" key="2">
    <source>
        <dbReference type="ARBA" id="ARBA00023125"/>
    </source>
</evidence>
<keyword evidence="6" id="KW-1185">Reference proteome</keyword>
<sequence>YQYGKDDLPLSAVQKDELSSYELYLKGEKNYTHNTAIKVLRFLRKAMERAVEEDLLMRVPFPKVVLRMQPTDRGFLDDSDLERLRSVELSNPKLLLVRDAFLFSCYTGLSYADISRLVRDNIISMHGQSWVVLRRKKTGVLSTIPLMSVAVHILTPYLAQATSTESSESRIFPLCTNPYVNQQLKEIQRLSGVKRVLTYHLARHTFATLALTKGVSLDTVGSVLGHSCLSTTRIYARVLPMKVSEEMRSLDNRLQEECVTN</sequence>
<dbReference type="PANTHER" id="PTHR30349">
    <property type="entry name" value="PHAGE INTEGRASE-RELATED"/>
    <property type="match status" value="1"/>
</dbReference>
<dbReference type="InterPro" id="IPR002104">
    <property type="entry name" value="Integrase_catalytic"/>
</dbReference>
<evidence type="ECO:0000256" key="3">
    <source>
        <dbReference type="ARBA" id="ARBA00023172"/>
    </source>
</evidence>
<dbReference type="eggNOG" id="COG0582">
    <property type="taxonomic scope" value="Bacteria"/>
</dbReference>
<dbReference type="InterPro" id="IPR011010">
    <property type="entry name" value="DNA_brk_join_enz"/>
</dbReference>
<evidence type="ECO:0000259" key="4">
    <source>
        <dbReference type="PROSITE" id="PS51898"/>
    </source>
</evidence>
<keyword evidence="2" id="KW-0238">DNA-binding</keyword>
<dbReference type="Pfam" id="PF13102">
    <property type="entry name" value="Phage_int_SAM_5"/>
    <property type="match status" value="1"/>
</dbReference>
<reference evidence="5 6" key="1">
    <citation type="submission" date="2009-04" db="EMBL/GenBank/DDBJ databases">
        <authorList>
            <person name="Sebastian Y."/>
            <person name="Madupu R."/>
            <person name="Durkin A.S."/>
            <person name="Torralba M."/>
            <person name="Methe B."/>
            <person name="Sutton G.G."/>
            <person name="Strausberg R.L."/>
            <person name="Nelson K.E."/>
        </authorList>
    </citation>
    <scope>NUCLEOTIDE SEQUENCE [LARGE SCALE GENOMIC DNA]</scope>
    <source>
        <strain evidence="5 6">60-3</strain>
    </source>
</reference>
<accession>C2M9R3</accession>
<protein>
    <submittedName>
        <fullName evidence="5">Site-specific recombinase, phage integrase family</fullName>
    </submittedName>
</protein>
<dbReference type="InterPro" id="IPR010998">
    <property type="entry name" value="Integrase_recombinase_N"/>
</dbReference>
<dbReference type="SUPFAM" id="SSF56349">
    <property type="entry name" value="DNA breaking-rejoining enzymes"/>
    <property type="match status" value="1"/>
</dbReference>
<comment type="caution">
    <text evidence="5">The sequence shown here is derived from an EMBL/GenBank/DDBJ whole genome shotgun (WGS) entry which is preliminary data.</text>
</comment>
<dbReference type="InterPro" id="IPR025269">
    <property type="entry name" value="SAM-like_dom"/>
</dbReference>
<feature type="non-terminal residue" evidence="5">
    <location>
        <position position="1"/>
    </location>
</feature>
<dbReference type="PROSITE" id="PS51898">
    <property type="entry name" value="TYR_RECOMBINASE"/>
    <property type="match status" value="1"/>
</dbReference>
<evidence type="ECO:0000313" key="6">
    <source>
        <dbReference type="Proteomes" id="UP000003303"/>
    </source>
</evidence>
<comment type="similarity">
    <text evidence="1">Belongs to the 'phage' integrase family.</text>
</comment>
<dbReference type="PANTHER" id="PTHR30349:SF64">
    <property type="entry name" value="PROPHAGE INTEGRASE INTD-RELATED"/>
    <property type="match status" value="1"/>
</dbReference>
<proteinExistence type="inferred from homology"/>